<dbReference type="Pfam" id="PF03358">
    <property type="entry name" value="FMN_red"/>
    <property type="match status" value="1"/>
</dbReference>
<organism evidence="2 3">
    <name type="scientific">Amycolatopsis ultiminotia</name>
    <dbReference type="NCBI Taxonomy" id="543629"/>
    <lineage>
        <taxon>Bacteria</taxon>
        <taxon>Bacillati</taxon>
        <taxon>Actinomycetota</taxon>
        <taxon>Actinomycetes</taxon>
        <taxon>Pseudonocardiales</taxon>
        <taxon>Pseudonocardiaceae</taxon>
        <taxon>Amycolatopsis</taxon>
    </lineage>
</organism>
<gene>
    <name evidence="2" type="ORF">GCM10022222_38750</name>
</gene>
<reference evidence="3" key="1">
    <citation type="journal article" date="2019" name="Int. J. Syst. Evol. Microbiol.">
        <title>The Global Catalogue of Microorganisms (GCM) 10K type strain sequencing project: providing services to taxonomists for standard genome sequencing and annotation.</title>
        <authorList>
            <consortium name="The Broad Institute Genomics Platform"/>
            <consortium name="The Broad Institute Genome Sequencing Center for Infectious Disease"/>
            <person name="Wu L."/>
            <person name="Ma J."/>
        </authorList>
    </citation>
    <scope>NUCLEOTIDE SEQUENCE [LARGE SCALE GENOMIC DNA]</scope>
    <source>
        <strain evidence="3">JCM 16898</strain>
    </source>
</reference>
<evidence type="ECO:0000313" key="3">
    <source>
        <dbReference type="Proteomes" id="UP001500689"/>
    </source>
</evidence>
<dbReference type="RefSeq" id="WP_344861670.1">
    <property type="nucleotide sequence ID" value="NZ_BAAAZN010000007.1"/>
</dbReference>
<dbReference type="PANTHER" id="PTHR30543">
    <property type="entry name" value="CHROMATE REDUCTASE"/>
    <property type="match status" value="1"/>
</dbReference>
<protein>
    <submittedName>
        <fullName evidence="2">NAD(P)H-dependent oxidoreductase</fullName>
    </submittedName>
</protein>
<dbReference type="PANTHER" id="PTHR30543:SF21">
    <property type="entry name" value="NAD(P)H-DEPENDENT FMN REDUCTASE LOT6"/>
    <property type="match status" value="1"/>
</dbReference>
<proteinExistence type="predicted"/>
<dbReference type="InterPro" id="IPR029039">
    <property type="entry name" value="Flavoprotein-like_sf"/>
</dbReference>
<evidence type="ECO:0000259" key="1">
    <source>
        <dbReference type="Pfam" id="PF03358"/>
    </source>
</evidence>
<dbReference type="SUPFAM" id="SSF52218">
    <property type="entry name" value="Flavoproteins"/>
    <property type="match status" value="1"/>
</dbReference>
<feature type="domain" description="NADPH-dependent FMN reductase-like" evidence="1">
    <location>
        <begin position="6"/>
        <end position="150"/>
    </location>
</feature>
<dbReference type="Proteomes" id="UP001500689">
    <property type="component" value="Unassembled WGS sequence"/>
</dbReference>
<dbReference type="InterPro" id="IPR050712">
    <property type="entry name" value="NAD(P)H-dep_reductase"/>
</dbReference>
<dbReference type="Gene3D" id="3.40.50.360">
    <property type="match status" value="1"/>
</dbReference>
<comment type="caution">
    <text evidence="2">The sequence shown here is derived from an EMBL/GenBank/DDBJ whole genome shotgun (WGS) entry which is preliminary data.</text>
</comment>
<keyword evidence="3" id="KW-1185">Reference proteome</keyword>
<name>A0ABP6WJK0_9PSEU</name>
<accession>A0ABP6WJK0</accession>
<evidence type="ECO:0000313" key="2">
    <source>
        <dbReference type="EMBL" id="GAA3551445.1"/>
    </source>
</evidence>
<dbReference type="EMBL" id="BAAAZN010000007">
    <property type="protein sequence ID" value="GAA3551445.1"/>
    <property type="molecule type" value="Genomic_DNA"/>
</dbReference>
<dbReference type="InterPro" id="IPR005025">
    <property type="entry name" value="FMN_Rdtase-like_dom"/>
</dbReference>
<sequence>MTDKQLAVIVGSVRPGRIGPAFARWFADRARAHGGFEVVVHDLAEINLPFHNERAHPKTGLYEHAHTRAWSDAVAAADAFVMVTPEYNYGYSAALKNAIDYLNREWADKPVGFLSYGGIGAGTRAIQQLKQVVTTLRMIPVFEAVNIPFAASRLDEHGNVKPDAERDLAASAMLDELARVTDKMRPALAPNTAVTG</sequence>